<dbReference type="Proteomes" id="UP000248330">
    <property type="component" value="Unassembled WGS sequence"/>
</dbReference>
<feature type="chain" id="PRO_5016415215" evidence="1">
    <location>
        <begin position="29"/>
        <end position="174"/>
    </location>
</feature>
<dbReference type="AlphaFoldDB" id="A0A318ECS7"/>
<gene>
    <name evidence="3" type="ORF">C8D93_105182</name>
</gene>
<feature type="signal peptide" evidence="1">
    <location>
        <begin position="1"/>
        <end position="28"/>
    </location>
</feature>
<dbReference type="GO" id="GO:0008233">
    <property type="term" value="F:peptidase activity"/>
    <property type="evidence" value="ECO:0007669"/>
    <property type="project" value="UniProtKB-KW"/>
</dbReference>
<comment type="caution">
    <text evidence="3">The sequence shown here is derived from an EMBL/GenBank/DDBJ whole genome shotgun (WGS) entry which is preliminary data.</text>
</comment>
<dbReference type="OrthoDB" id="7063364at2"/>
<organism evidence="3 4">
    <name type="scientific">Sinimarinibacterium flocculans</name>
    <dbReference type="NCBI Taxonomy" id="985250"/>
    <lineage>
        <taxon>Bacteria</taxon>
        <taxon>Pseudomonadati</taxon>
        <taxon>Pseudomonadota</taxon>
        <taxon>Gammaproteobacteria</taxon>
        <taxon>Nevskiales</taxon>
        <taxon>Nevskiaceae</taxon>
        <taxon>Sinimarinibacterium</taxon>
    </lineage>
</organism>
<dbReference type="InterPro" id="IPR025748">
    <property type="entry name" value="PrcB_C_dom"/>
</dbReference>
<evidence type="ECO:0000256" key="1">
    <source>
        <dbReference type="SAM" id="SignalP"/>
    </source>
</evidence>
<sequence length="174" mass="19091">MKQKKMQIRRIVNQTGRMLSLSATLLLAACAMRGWMGGGDAIRVTEAGRAQLCSAEDENPRVRIFDSAAAVIDWQERTGIRLAEFKALERGRYALVEMGQRHTGGYGLAVSREARVVGDSLQLVATFFSPKPGSMRTQMITSPCVLVHLTEGNYVGVEVFDQDGQRRASSRGDA</sequence>
<dbReference type="Pfam" id="PF14343">
    <property type="entry name" value="PrcB_C"/>
    <property type="match status" value="1"/>
</dbReference>
<dbReference type="RefSeq" id="WP_110265294.1">
    <property type="nucleotide sequence ID" value="NZ_CAWNXA010000005.1"/>
</dbReference>
<dbReference type="PROSITE" id="PS51257">
    <property type="entry name" value="PROKAR_LIPOPROTEIN"/>
    <property type="match status" value="1"/>
</dbReference>
<evidence type="ECO:0000259" key="2">
    <source>
        <dbReference type="Pfam" id="PF14343"/>
    </source>
</evidence>
<keyword evidence="4" id="KW-1185">Reference proteome</keyword>
<dbReference type="EMBL" id="QICN01000005">
    <property type="protein sequence ID" value="PXV67825.1"/>
    <property type="molecule type" value="Genomic_DNA"/>
</dbReference>
<accession>A0A318ECS7</accession>
<keyword evidence="1" id="KW-0732">Signal</keyword>
<reference evidence="3 4" key="1">
    <citation type="submission" date="2018-04" db="EMBL/GenBank/DDBJ databases">
        <title>Genomic Encyclopedia of Type Strains, Phase IV (KMG-IV): sequencing the most valuable type-strain genomes for metagenomic binning, comparative biology and taxonomic classification.</title>
        <authorList>
            <person name="Goeker M."/>
        </authorList>
    </citation>
    <scope>NUCLEOTIDE SEQUENCE [LARGE SCALE GENOMIC DNA]</scope>
    <source>
        <strain evidence="3 4">DSM 104150</strain>
    </source>
</reference>
<proteinExistence type="predicted"/>
<keyword evidence="3" id="KW-0378">Hydrolase</keyword>
<evidence type="ECO:0000313" key="3">
    <source>
        <dbReference type="EMBL" id="PXV67825.1"/>
    </source>
</evidence>
<name>A0A318ECS7_9GAMM</name>
<feature type="domain" description="PrcB C-terminal" evidence="2">
    <location>
        <begin position="93"/>
        <end position="148"/>
    </location>
</feature>
<evidence type="ECO:0000313" key="4">
    <source>
        <dbReference type="Proteomes" id="UP000248330"/>
    </source>
</evidence>
<dbReference type="GO" id="GO:0006508">
    <property type="term" value="P:proteolysis"/>
    <property type="evidence" value="ECO:0007669"/>
    <property type="project" value="UniProtKB-KW"/>
</dbReference>
<protein>
    <submittedName>
        <fullName evidence="3">Protease stability complex PrcB-like protein</fullName>
    </submittedName>
</protein>
<keyword evidence="3" id="KW-0645">Protease</keyword>